<evidence type="ECO:0000256" key="1">
    <source>
        <dbReference type="ARBA" id="ARBA00004167"/>
    </source>
</evidence>
<dbReference type="SMART" id="SM00409">
    <property type="entry name" value="IG"/>
    <property type="match status" value="5"/>
</dbReference>
<dbReference type="InterPro" id="IPR036116">
    <property type="entry name" value="FN3_sf"/>
</dbReference>
<comment type="caution">
    <text evidence="14">The sequence shown here is derived from an EMBL/GenBank/DDBJ whole genome shotgun (WGS) entry which is preliminary data.</text>
</comment>
<evidence type="ECO:0000256" key="10">
    <source>
        <dbReference type="ARBA" id="ARBA00023319"/>
    </source>
</evidence>
<dbReference type="PANTHER" id="PTHR12231">
    <property type="entry name" value="CTX-RELATED TYPE I TRANSMEMBRANE PROTEIN"/>
    <property type="match status" value="1"/>
</dbReference>
<organism evidence="14 15">
    <name type="scientific">Diploptera punctata</name>
    <name type="common">Pacific beetle cockroach</name>
    <dbReference type="NCBI Taxonomy" id="6984"/>
    <lineage>
        <taxon>Eukaryota</taxon>
        <taxon>Metazoa</taxon>
        <taxon>Ecdysozoa</taxon>
        <taxon>Arthropoda</taxon>
        <taxon>Hexapoda</taxon>
        <taxon>Insecta</taxon>
        <taxon>Pterygota</taxon>
        <taxon>Neoptera</taxon>
        <taxon>Polyneoptera</taxon>
        <taxon>Dictyoptera</taxon>
        <taxon>Blattodea</taxon>
        <taxon>Blaberoidea</taxon>
        <taxon>Blaberidae</taxon>
        <taxon>Diplopterinae</taxon>
        <taxon>Diploptera</taxon>
    </lineage>
</organism>
<feature type="transmembrane region" description="Helical" evidence="11">
    <location>
        <begin position="698"/>
        <end position="731"/>
    </location>
</feature>
<dbReference type="InterPro" id="IPR013098">
    <property type="entry name" value="Ig_I-set"/>
</dbReference>
<dbReference type="PROSITE" id="PS50835">
    <property type="entry name" value="IG_LIKE"/>
    <property type="match status" value="5"/>
</dbReference>
<feature type="domain" description="Fibronectin type-III" evidence="13">
    <location>
        <begin position="470"/>
        <end position="567"/>
    </location>
</feature>
<feature type="domain" description="Ig-like" evidence="12">
    <location>
        <begin position="204"/>
        <end position="292"/>
    </location>
</feature>
<evidence type="ECO:0000256" key="2">
    <source>
        <dbReference type="ARBA" id="ARBA00022692"/>
    </source>
</evidence>
<keyword evidence="15" id="KW-1185">Reference proteome</keyword>
<feature type="domain" description="Ig-like" evidence="12">
    <location>
        <begin position="376"/>
        <end position="466"/>
    </location>
</feature>
<evidence type="ECO:0000256" key="8">
    <source>
        <dbReference type="ARBA" id="ARBA00023157"/>
    </source>
</evidence>
<dbReference type="Gene3D" id="2.60.40.10">
    <property type="entry name" value="Immunoglobulins"/>
    <property type="match status" value="7"/>
</dbReference>
<dbReference type="GO" id="GO:0005886">
    <property type="term" value="C:plasma membrane"/>
    <property type="evidence" value="ECO:0007669"/>
    <property type="project" value="UniProtKB-ARBA"/>
</dbReference>
<evidence type="ECO:0000256" key="3">
    <source>
        <dbReference type="ARBA" id="ARBA00022729"/>
    </source>
</evidence>
<evidence type="ECO:0000313" key="14">
    <source>
        <dbReference type="EMBL" id="KAJ9592055.1"/>
    </source>
</evidence>
<reference evidence="14" key="2">
    <citation type="submission" date="2023-05" db="EMBL/GenBank/DDBJ databases">
        <authorList>
            <person name="Fouks B."/>
        </authorList>
    </citation>
    <scope>NUCLEOTIDE SEQUENCE</scope>
    <source>
        <strain evidence="14">Stay&amp;Tobe</strain>
        <tissue evidence="14">Testes</tissue>
    </source>
</reference>
<keyword evidence="6 11" id="KW-1133">Transmembrane helix</keyword>
<dbReference type="InterPro" id="IPR013783">
    <property type="entry name" value="Ig-like_fold"/>
</dbReference>
<dbReference type="Pfam" id="PF13927">
    <property type="entry name" value="Ig_3"/>
    <property type="match status" value="1"/>
</dbReference>
<feature type="domain" description="Fibronectin type-III" evidence="13">
    <location>
        <begin position="580"/>
        <end position="685"/>
    </location>
</feature>
<dbReference type="SUPFAM" id="SSF48726">
    <property type="entry name" value="Immunoglobulin"/>
    <property type="match status" value="5"/>
</dbReference>
<feature type="non-terminal residue" evidence="14">
    <location>
        <position position="748"/>
    </location>
</feature>
<dbReference type="FunFam" id="2.60.40.10:FF:000017">
    <property type="entry name" value="Down syndrome cell adhesion molecule b"/>
    <property type="match status" value="1"/>
</dbReference>
<gene>
    <name evidence="14" type="ORF">L9F63_001394</name>
</gene>
<comment type="subcellular location">
    <subcellularLocation>
        <location evidence="1">Membrane</location>
        <topology evidence="1">Single-pass membrane protein</topology>
    </subcellularLocation>
</comment>
<name>A0AAD8A3N2_DIPPU</name>
<protein>
    <recommendedName>
        <fullName evidence="16">Fasciclin-2</fullName>
    </recommendedName>
</protein>
<evidence type="ECO:0000259" key="12">
    <source>
        <dbReference type="PROSITE" id="PS50835"/>
    </source>
</evidence>
<accession>A0AAD8A3N2</accession>
<keyword evidence="5" id="KW-0130">Cell adhesion</keyword>
<evidence type="ECO:0000259" key="13">
    <source>
        <dbReference type="PROSITE" id="PS50853"/>
    </source>
</evidence>
<evidence type="ECO:0000256" key="7">
    <source>
        <dbReference type="ARBA" id="ARBA00023136"/>
    </source>
</evidence>
<keyword evidence="2 11" id="KW-0812">Transmembrane</keyword>
<dbReference type="EMBL" id="JASPKZ010003848">
    <property type="protein sequence ID" value="KAJ9592055.1"/>
    <property type="molecule type" value="Genomic_DNA"/>
</dbReference>
<dbReference type="InterPro" id="IPR051170">
    <property type="entry name" value="Neural/epithelial_adhesion"/>
</dbReference>
<sequence length="748" mass="83478">IVLSNPELKIKPSQPVLNRAIGQSMLLSCQVDTKEKNLVSKLEWHDPTGHVIRDHTDRYSALAGMHTEDMPDGLALMIPVLQTRHEGTYNCSAKYANTEDLSKTVLIRTFVAITWEDAPEDQNPIINQDYKVRCKVSANPAPLVNWLRNGEQLQTDNHFVVDTDGLIIKKATEEDDGVYTCRAIVIDTGELAERNIHVQVHTPPKIGDMKRDEKFTEGETHSIQCLAHGKPAPKFTWIKMSTSADLSKEDRFTVDENTGMLTVRGATKDDHGNYKCVVKNEAGTDERVVNITVVLKPRIVTLKNISVPTDKNAKLSCSASGRPLPTVHLDPSKEETIGSLIISSILRTDDGLYECIASNMGGTATKMGHLTVEFAPSFANTPMHEAWSWHDNPVNLTCLAESIPNATITWYSKGNELLRPDPNIQTFGNGPISTLRITPRNIKYYGYYKCKAQNTHGVAEHKIELKEAKPPSEIFQAKLEVITATTITFSFVGPAESGGLPTTHYAVQYKKSHLDWNFAQNKTWPVDSPYILEGLEPQTVYDFRFAAQNDVGFGNWAASHHHTMPKRSYPEEPRILSTRQTDDDVILSPYSDHYQLTWKVPADNGEPIDQYTIKFCPVRKVDDIWTESENQCDTKDLSSSEHTLFELRNLHADTHYKIELRARNKIGYSTPGEIIIKTARGADPPVPASDGPALSSGAIVSIVVASLFVILIFIDLSCYFVNHTGLLWVICEKTRSRSKTSDEDAKLG</sequence>
<dbReference type="InterPro" id="IPR003599">
    <property type="entry name" value="Ig_sub"/>
</dbReference>
<evidence type="ECO:0008006" key="16">
    <source>
        <dbReference type="Google" id="ProtNLM"/>
    </source>
</evidence>
<dbReference type="Pfam" id="PF07679">
    <property type="entry name" value="I-set"/>
    <property type="match status" value="3"/>
</dbReference>
<keyword evidence="9" id="KW-0325">Glycoprotein</keyword>
<keyword evidence="3" id="KW-0732">Signal</keyword>
<dbReference type="InterPro" id="IPR007110">
    <property type="entry name" value="Ig-like_dom"/>
</dbReference>
<dbReference type="PRINTS" id="PR01838">
    <property type="entry name" value="NCAMFAMILY"/>
</dbReference>
<dbReference type="SMART" id="SM00408">
    <property type="entry name" value="IGc2"/>
    <property type="match status" value="5"/>
</dbReference>
<feature type="domain" description="Ig-like" evidence="12">
    <location>
        <begin position="297"/>
        <end position="371"/>
    </location>
</feature>
<dbReference type="InterPro" id="IPR009138">
    <property type="entry name" value="Neural_cell_adh"/>
</dbReference>
<dbReference type="GO" id="GO:0007155">
    <property type="term" value="P:cell adhesion"/>
    <property type="evidence" value="ECO:0007669"/>
    <property type="project" value="UniProtKB-KW"/>
</dbReference>
<dbReference type="CDD" id="cd00096">
    <property type="entry name" value="Ig"/>
    <property type="match status" value="1"/>
</dbReference>
<reference evidence="14" key="1">
    <citation type="journal article" date="2023" name="IScience">
        <title>Live-bearing cockroach genome reveals convergent evolutionary mechanisms linked to viviparity in insects and beyond.</title>
        <authorList>
            <person name="Fouks B."/>
            <person name="Harrison M.C."/>
            <person name="Mikhailova A.A."/>
            <person name="Marchal E."/>
            <person name="English S."/>
            <person name="Carruthers M."/>
            <person name="Jennings E.C."/>
            <person name="Chiamaka E.L."/>
            <person name="Frigard R.A."/>
            <person name="Pippel M."/>
            <person name="Attardo G.M."/>
            <person name="Benoit J.B."/>
            <person name="Bornberg-Bauer E."/>
            <person name="Tobe S.S."/>
        </authorList>
    </citation>
    <scope>NUCLEOTIDE SEQUENCE</scope>
    <source>
        <strain evidence="14">Stay&amp;Tobe</strain>
    </source>
</reference>
<dbReference type="InterPro" id="IPR003961">
    <property type="entry name" value="FN3_dom"/>
</dbReference>
<dbReference type="AlphaFoldDB" id="A0AAD8A3N2"/>
<proteinExistence type="predicted"/>
<evidence type="ECO:0000313" key="15">
    <source>
        <dbReference type="Proteomes" id="UP001233999"/>
    </source>
</evidence>
<dbReference type="GO" id="GO:0048812">
    <property type="term" value="P:neuron projection morphogenesis"/>
    <property type="evidence" value="ECO:0007669"/>
    <property type="project" value="UniProtKB-ARBA"/>
</dbReference>
<evidence type="ECO:0000256" key="5">
    <source>
        <dbReference type="ARBA" id="ARBA00022889"/>
    </source>
</evidence>
<dbReference type="PANTHER" id="PTHR12231:SF269">
    <property type="entry name" value="FASCILIN 2-LIKE PROTEIN"/>
    <property type="match status" value="1"/>
</dbReference>
<keyword evidence="10" id="KW-0393">Immunoglobulin domain</keyword>
<dbReference type="PROSITE" id="PS50853">
    <property type="entry name" value="FN3"/>
    <property type="match status" value="2"/>
</dbReference>
<feature type="domain" description="Ig-like" evidence="12">
    <location>
        <begin position="127"/>
        <end position="197"/>
    </location>
</feature>
<dbReference type="InterPro" id="IPR003598">
    <property type="entry name" value="Ig_sub2"/>
</dbReference>
<evidence type="ECO:0000256" key="4">
    <source>
        <dbReference type="ARBA" id="ARBA00022737"/>
    </source>
</evidence>
<dbReference type="InterPro" id="IPR036179">
    <property type="entry name" value="Ig-like_dom_sf"/>
</dbReference>
<dbReference type="Proteomes" id="UP001233999">
    <property type="component" value="Unassembled WGS sequence"/>
</dbReference>
<dbReference type="SMART" id="SM00060">
    <property type="entry name" value="FN3"/>
    <property type="match status" value="2"/>
</dbReference>
<evidence type="ECO:0000256" key="11">
    <source>
        <dbReference type="SAM" id="Phobius"/>
    </source>
</evidence>
<keyword evidence="4" id="KW-0677">Repeat</keyword>
<dbReference type="SUPFAM" id="SSF49265">
    <property type="entry name" value="Fibronectin type III"/>
    <property type="match status" value="1"/>
</dbReference>
<dbReference type="Pfam" id="PF00041">
    <property type="entry name" value="fn3"/>
    <property type="match status" value="2"/>
</dbReference>
<evidence type="ECO:0000256" key="9">
    <source>
        <dbReference type="ARBA" id="ARBA00023180"/>
    </source>
</evidence>
<keyword evidence="7 11" id="KW-0472">Membrane</keyword>
<feature type="non-terminal residue" evidence="14">
    <location>
        <position position="1"/>
    </location>
</feature>
<feature type="domain" description="Ig-like" evidence="12">
    <location>
        <begin position="6"/>
        <end position="102"/>
    </location>
</feature>
<keyword evidence="8" id="KW-1015">Disulfide bond</keyword>
<evidence type="ECO:0000256" key="6">
    <source>
        <dbReference type="ARBA" id="ARBA00022989"/>
    </source>
</evidence>
<dbReference type="CDD" id="cd00063">
    <property type="entry name" value="FN3"/>
    <property type="match status" value="2"/>
</dbReference>